<dbReference type="STRING" id="1121950.SAMN02745243_04133"/>
<keyword evidence="1" id="KW-0472">Membrane</keyword>
<dbReference type="Proteomes" id="UP000184301">
    <property type="component" value="Unassembled WGS sequence"/>
</dbReference>
<dbReference type="AlphaFoldDB" id="A0A1M6WZS0"/>
<evidence type="ECO:0000313" key="4">
    <source>
        <dbReference type="Proteomes" id="UP000184301"/>
    </source>
</evidence>
<dbReference type="Pfam" id="PF01882">
    <property type="entry name" value="DUF58"/>
    <property type="match status" value="1"/>
</dbReference>
<dbReference type="PANTHER" id="PTHR34351">
    <property type="entry name" value="SLR1927 PROTEIN-RELATED"/>
    <property type="match status" value="1"/>
</dbReference>
<proteinExistence type="predicted"/>
<organism evidence="3 4">
    <name type="scientific">Hespellia stercorisuis DSM 15480</name>
    <dbReference type="NCBI Taxonomy" id="1121950"/>
    <lineage>
        <taxon>Bacteria</taxon>
        <taxon>Bacillati</taxon>
        <taxon>Bacillota</taxon>
        <taxon>Clostridia</taxon>
        <taxon>Lachnospirales</taxon>
        <taxon>Lachnospiraceae</taxon>
        <taxon>Hespellia</taxon>
    </lineage>
</organism>
<dbReference type="RefSeq" id="WP_073113335.1">
    <property type="nucleotide sequence ID" value="NZ_FQZY01000127.1"/>
</dbReference>
<dbReference type="EMBL" id="FQZY01000127">
    <property type="protein sequence ID" value="SHK99237.1"/>
    <property type="molecule type" value="Genomic_DNA"/>
</dbReference>
<feature type="transmembrane region" description="Helical" evidence="1">
    <location>
        <begin position="26"/>
        <end position="45"/>
    </location>
</feature>
<feature type="domain" description="DUF58" evidence="2">
    <location>
        <begin position="195"/>
        <end position="267"/>
    </location>
</feature>
<protein>
    <recommendedName>
        <fullName evidence="2">DUF58 domain-containing protein</fullName>
    </recommendedName>
</protein>
<evidence type="ECO:0000256" key="1">
    <source>
        <dbReference type="SAM" id="Phobius"/>
    </source>
</evidence>
<name>A0A1M6WZS0_9FIRM</name>
<evidence type="ECO:0000259" key="2">
    <source>
        <dbReference type="Pfam" id="PF01882"/>
    </source>
</evidence>
<keyword evidence="4" id="KW-1185">Reference proteome</keyword>
<sequence>MFKYRAVYAVLWLAEAMLMMQRDEEIYMVIFLFFCLLPAVIWSGLRLSVGKMETEIKVERTPELKNAFKVRISAKPAGFSLAGRMQMKVSIRNKLFSTESNRSVMLYPNGKIYAAEILEESCSCGKYIVTGTDLYALDYLGLFRRRIFICDSAKTTIYPMLYDSGIPELNRTGNSRSPGGRVQKSYVPGDAFLGVREYQDGDEQSRIHWKLSAKWDTLVMREYGTEMNEELLLIPDICASYDREENSRVLSALASLSTCLLKEGVRHLVLYPYGDMVKKHVISTSDGYIEMMNQILETPLSTSTVLELLQATEQTDQFKQQLFLTVREESEIPTWFRNQENLELHLI</sequence>
<reference evidence="3 4" key="1">
    <citation type="submission" date="2016-11" db="EMBL/GenBank/DDBJ databases">
        <authorList>
            <person name="Jaros S."/>
            <person name="Januszkiewicz K."/>
            <person name="Wedrychowicz H."/>
        </authorList>
    </citation>
    <scope>NUCLEOTIDE SEQUENCE [LARGE SCALE GENOMIC DNA]</scope>
    <source>
        <strain evidence="3 4">DSM 15480</strain>
    </source>
</reference>
<evidence type="ECO:0000313" key="3">
    <source>
        <dbReference type="EMBL" id="SHK99237.1"/>
    </source>
</evidence>
<dbReference type="InterPro" id="IPR002881">
    <property type="entry name" value="DUF58"/>
</dbReference>
<dbReference type="OrthoDB" id="9778037at2"/>
<keyword evidence="1" id="KW-0812">Transmembrane</keyword>
<gene>
    <name evidence="3" type="ORF">SAMN02745243_04133</name>
</gene>
<keyword evidence="1" id="KW-1133">Transmembrane helix</keyword>
<accession>A0A1M6WZS0</accession>